<accession>A0AAW8AWP8</accession>
<reference evidence="1" key="1">
    <citation type="submission" date="2023-07" db="EMBL/GenBank/DDBJ databases">
        <title>Dynamics of blaOXA-23 gene transmission in Acinetobacter spp. from contaminated veterinary surfaces.</title>
        <authorList>
            <person name="Moreira Da Silva J."/>
            <person name="Menezes J."/>
            <person name="Fernandes L."/>
            <person name="Marques C."/>
            <person name="Amaral A."/>
            <person name="Timofte D."/>
            <person name="Pomba C."/>
        </authorList>
    </citation>
    <scope>NUCLEOTIDE SEQUENCE</scope>
    <source>
        <strain evidence="1">CMVB11Z4A1</strain>
    </source>
</reference>
<feature type="non-terminal residue" evidence="1">
    <location>
        <position position="87"/>
    </location>
</feature>
<dbReference type="Proteomes" id="UP001242129">
    <property type="component" value="Unassembled WGS sequence"/>
</dbReference>
<organism evidence="1 2">
    <name type="scientific">Acinetobacter lwoffii</name>
    <dbReference type="NCBI Taxonomy" id="28090"/>
    <lineage>
        <taxon>Bacteria</taxon>
        <taxon>Pseudomonadati</taxon>
        <taxon>Pseudomonadota</taxon>
        <taxon>Gammaproteobacteria</taxon>
        <taxon>Moraxellales</taxon>
        <taxon>Moraxellaceae</taxon>
        <taxon>Acinetobacter</taxon>
    </lineage>
</organism>
<dbReference type="EMBL" id="JAUUUS010000219">
    <property type="protein sequence ID" value="MDP1448112.1"/>
    <property type="molecule type" value="Genomic_DNA"/>
</dbReference>
<dbReference type="AlphaFoldDB" id="A0AAW8AWP8"/>
<evidence type="ECO:0000313" key="2">
    <source>
        <dbReference type="Proteomes" id="UP001242129"/>
    </source>
</evidence>
<name>A0AAW8AWP8_ACILW</name>
<feature type="non-terminal residue" evidence="1">
    <location>
        <position position="1"/>
    </location>
</feature>
<comment type="caution">
    <text evidence="1">The sequence shown here is derived from an EMBL/GenBank/DDBJ whole genome shotgun (WGS) entry which is preliminary data.</text>
</comment>
<sequence length="87" mass="10369">IDRQIQAIDQRLAEQKKLRNQLGQLKSQLINGEELDLEDWLNMLELIAMYEKYFTQEELEKLTFLQSGTKTHQEWQELTQAVNTVFN</sequence>
<gene>
    <name evidence="1" type="ORF">Q8G51_09985</name>
</gene>
<protein>
    <submittedName>
        <fullName evidence="1">MerR family transcriptional regulator</fullName>
    </submittedName>
</protein>
<evidence type="ECO:0000313" key="1">
    <source>
        <dbReference type="EMBL" id="MDP1448112.1"/>
    </source>
</evidence>
<proteinExistence type="predicted"/>